<keyword evidence="6" id="KW-1185">Reference proteome</keyword>
<organism evidence="5 6">
    <name type="scientific">Owenia fusiformis</name>
    <name type="common">Polychaete worm</name>
    <dbReference type="NCBI Taxonomy" id="6347"/>
    <lineage>
        <taxon>Eukaryota</taxon>
        <taxon>Metazoa</taxon>
        <taxon>Spiralia</taxon>
        <taxon>Lophotrochozoa</taxon>
        <taxon>Annelida</taxon>
        <taxon>Polychaeta</taxon>
        <taxon>Sedentaria</taxon>
        <taxon>Canalipalpata</taxon>
        <taxon>Sabellida</taxon>
        <taxon>Oweniida</taxon>
        <taxon>Oweniidae</taxon>
        <taxon>Owenia</taxon>
    </lineage>
</organism>
<evidence type="ECO:0000256" key="3">
    <source>
        <dbReference type="SAM" id="Phobius"/>
    </source>
</evidence>
<evidence type="ECO:0000313" key="5">
    <source>
        <dbReference type="EMBL" id="CAH1789475.1"/>
    </source>
</evidence>
<protein>
    <recommendedName>
        <fullName evidence="4">ZP domain-containing protein</fullName>
    </recommendedName>
</protein>
<dbReference type="InterPro" id="IPR042235">
    <property type="entry name" value="ZP-C_dom"/>
</dbReference>
<dbReference type="AlphaFoldDB" id="A0A8S4P7M4"/>
<dbReference type="PANTHER" id="PTHR14002">
    <property type="entry name" value="ENDOGLIN/TGF-BETA RECEPTOR TYPE III"/>
    <property type="match status" value="1"/>
</dbReference>
<feature type="transmembrane region" description="Helical" evidence="3">
    <location>
        <begin position="543"/>
        <end position="565"/>
    </location>
</feature>
<dbReference type="PROSITE" id="PS51034">
    <property type="entry name" value="ZP_2"/>
    <property type="match status" value="1"/>
</dbReference>
<dbReference type="EMBL" id="CAIIXF020000007">
    <property type="protein sequence ID" value="CAH1789475.1"/>
    <property type="molecule type" value="Genomic_DNA"/>
</dbReference>
<keyword evidence="3" id="KW-0812">Transmembrane</keyword>
<evidence type="ECO:0000313" key="6">
    <source>
        <dbReference type="Proteomes" id="UP000749559"/>
    </source>
</evidence>
<dbReference type="Pfam" id="PF00100">
    <property type="entry name" value="Zona_pellucida"/>
    <property type="match status" value="1"/>
</dbReference>
<evidence type="ECO:0000259" key="4">
    <source>
        <dbReference type="PROSITE" id="PS51034"/>
    </source>
</evidence>
<dbReference type="PANTHER" id="PTHR14002:SF54">
    <property type="entry name" value="ZONA PELLUCIDA SPERM-BINDING PROTEIN 2"/>
    <property type="match status" value="1"/>
</dbReference>
<evidence type="ECO:0000256" key="1">
    <source>
        <dbReference type="ARBA" id="ARBA00022729"/>
    </source>
</evidence>
<accession>A0A8S4P7M4</accession>
<reference evidence="5" key="1">
    <citation type="submission" date="2022-03" db="EMBL/GenBank/DDBJ databases">
        <authorList>
            <person name="Martin C."/>
        </authorList>
    </citation>
    <scope>NUCLEOTIDE SEQUENCE</scope>
</reference>
<evidence type="ECO:0000256" key="2">
    <source>
        <dbReference type="ARBA" id="ARBA00023157"/>
    </source>
</evidence>
<keyword evidence="3" id="KW-0472">Membrane</keyword>
<dbReference type="Gene3D" id="2.60.40.4100">
    <property type="entry name" value="Zona pellucida, ZP-C domain"/>
    <property type="match status" value="1"/>
</dbReference>
<keyword evidence="3" id="KW-1133">Transmembrane helix</keyword>
<name>A0A8S4P7M4_OWEFU</name>
<dbReference type="SMART" id="SM00241">
    <property type="entry name" value="ZP"/>
    <property type="match status" value="1"/>
</dbReference>
<dbReference type="InterPro" id="IPR055355">
    <property type="entry name" value="ZP-C"/>
</dbReference>
<dbReference type="Proteomes" id="UP000749559">
    <property type="component" value="Unassembled WGS sequence"/>
</dbReference>
<gene>
    <name evidence="5" type="ORF">OFUS_LOCUS14824</name>
</gene>
<keyword evidence="2" id="KW-1015">Disulfide bond</keyword>
<keyword evidence="1" id="KW-0732">Signal</keyword>
<comment type="caution">
    <text evidence="5">The sequence shown here is derived from an EMBL/GenBank/DDBJ whole genome shotgun (WGS) entry which is preliminary data.</text>
</comment>
<proteinExistence type="predicted"/>
<dbReference type="InterPro" id="IPR001507">
    <property type="entry name" value="ZP_dom"/>
</dbReference>
<sequence length="571" mass="63578">MIPEYDIGCSMKLSLLIYGLIYIAAGSQCYVSAFDAPSEDHASLSQDDPDWEDWDKEVRFSKRSAHNEQENDALDGSPSGILPSGSNPVLLVHTLCVASTDCSQVQNSDEAETNIKNDIVALYTRLRTFPDPEPVQHSYECSNDQLDTYDCLCSGNGIGNTLTVKNVLLYIEGLTNDLSDLETAFNFFTDTFRQQGIPLGQSGLITCESPKSTLKNVTNVPDKIRDTIKCSPISSGPKVNLKNFPGTDLGNAISALGTSEKACKKKKNNGTFTGAFNFERCNFKESQGVDDQEREFTAYSNYLLDNEERGVYISCVYQRNLTTDELIPLGSIAWDITAGDVTVSRRDLGTFSLKMGLYSDPLYMNELSTSNAIGQNDYIYGQVYALGIDMDINNLKFSLQNCYDSSAQLRFSDTIEQHTLIQDRCPMDDSYETIPTNQNDMYKFRFKPGTHYNLDDHLHLHCDIKICTVDDNSEDCKPPDKRKCARVSSRGRRALDYGKDVPISNGPISFIQSSKINSEETIFDRSKRSNDQAETTPVTFTPFVLLAVAIAAIAINVVMATIYILQSRTEK</sequence>
<feature type="domain" description="ZP" evidence="4">
    <location>
        <begin position="229"/>
        <end position="483"/>
    </location>
</feature>